<accession>A0A545V3N5</accession>
<evidence type="ECO:0000313" key="1">
    <source>
        <dbReference type="EMBL" id="TQV96321.1"/>
    </source>
</evidence>
<protein>
    <submittedName>
        <fullName evidence="1">Uncharacterized protein</fullName>
    </submittedName>
</protein>
<organism evidence="1 2">
    <name type="scientific">Cordyceps javanica</name>
    <dbReference type="NCBI Taxonomy" id="43265"/>
    <lineage>
        <taxon>Eukaryota</taxon>
        <taxon>Fungi</taxon>
        <taxon>Dikarya</taxon>
        <taxon>Ascomycota</taxon>
        <taxon>Pezizomycotina</taxon>
        <taxon>Sordariomycetes</taxon>
        <taxon>Hypocreomycetidae</taxon>
        <taxon>Hypocreales</taxon>
        <taxon>Cordycipitaceae</taxon>
        <taxon>Cordyceps</taxon>
    </lineage>
</organism>
<dbReference type="Proteomes" id="UP000315783">
    <property type="component" value="Unassembled WGS sequence"/>
</dbReference>
<comment type="caution">
    <text evidence="1">The sequence shown here is derived from an EMBL/GenBank/DDBJ whole genome shotgun (WGS) entry which is preliminary data.</text>
</comment>
<keyword evidence="2" id="KW-1185">Reference proteome</keyword>
<evidence type="ECO:0000313" key="2">
    <source>
        <dbReference type="Proteomes" id="UP000315783"/>
    </source>
</evidence>
<proteinExistence type="predicted"/>
<dbReference type="AlphaFoldDB" id="A0A545V3N5"/>
<dbReference type="EMBL" id="SPUK01000006">
    <property type="protein sequence ID" value="TQV96321.1"/>
    <property type="molecule type" value="Genomic_DNA"/>
</dbReference>
<gene>
    <name evidence="1" type="ORF">IF1G_04904</name>
</gene>
<sequence length="63" mass="7198">MSLAQCNVSVVTSRQNVRVRSRPFYVESKDFIFNKINILRNVILLPPLPLPCIWTPQCTLVPA</sequence>
<name>A0A545V3N5_9HYPO</name>
<reference evidence="1 2" key="1">
    <citation type="journal article" date="2019" name="Appl. Microbiol. Biotechnol.">
        <title>Genome sequence of Isaria javanica and comparative genome analysis insights into family S53 peptidase evolution in fungal entomopathogens.</title>
        <authorList>
            <person name="Lin R."/>
            <person name="Zhang X."/>
            <person name="Xin B."/>
            <person name="Zou M."/>
            <person name="Gao Y."/>
            <person name="Qin F."/>
            <person name="Hu Q."/>
            <person name="Xie B."/>
            <person name="Cheng X."/>
        </authorList>
    </citation>
    <scope>NUCLEOTIDE SEQUENCE [LARGE SCALE GENOMIC DNA]</scope>
    <source>
        <strain evidence="1 2">IJ1G</strain>
    </source>
</reference>